<feature type="compositionally biased region" description="Basic and acidic residues" evidence="1">
    <location>
        <begin position="8"/>
        <end position="28"/>
    </location>
</feature>
<proteinExistence type="predicted"/>
<dbReference type="EMBL" id="JAGINS010000002">
    <property type="protein sequence ID" value="MBP2363373.1"/>
    <property type="molecule type" value="Genomic_DNA"/>
</dbReference>
<organism evidence="2 3">
    <name type="scientific">Streptomyces clavifer</name>
    <dbReference type="NCBI Taxonomy" id="68188"/>
    <lineage>
        <taxon>Bacteria</taxon>
        <taxon>Bacillati</taxon>
        <taxon>Actinomycetota</taxon>
        <taxon>Actinomycetes</taxon>
        <taxon>Kitasatosporales</taxon>
        <taxon>Streptomycetaceae</taxon>
        <taxon>Streptomyces</taxon>
    </lineage>
</organism>
<evidence type="ECO:0000313" key="2">
    <source>
        <dbReference type="EMBL" id="MBP2363373.1"/>
    </source>
</evidence>
<evidence type="ECO:0000313" key="3">
    <source>
        <dbReference type="Proteomes" id="UP001519311"/>
    </source>
</evidence>
<keyword evidence="3" id="KW-1185">Reference proteome</keyword>
<comment type="caution">
    <text evidence="2">The sequence shown here is derived from an EMBL/GenBank/DDBJ whole genome shotgun (WGS) entry which is preliminary data.</text>
</comment>
<protein>
    <submittedName>
        <fullName evidence="2">Uncharacterized protein</fullName>
    </submittedName>
</protein>
<feature type="region of interest" description="Disordered" evidence="1">
    <location>
        <begin position="1"/>
        <end position="42"/>
    </location>
</feature>
<reference evidence="2 3" key="1">
    <citation type="submission" date="2021-03" db="EMBL/GenBank/DDBJ databases">
        <title>Sequencing the genomes of 1000 actinobacteria strains.</title>
        <authorList>
            <person name="Klenk H.-P."/>
        </authorList>
    </citation>
    <scope>NUCLEOTIDE SEQUENCE [LARGE SCALE GENOMIC DNA]</scope>
    <source>
        <strain evidence="2 3">DSM 40843</strain>
    </source>
</reference>
<dbReference type="RefSeq" id="WP_209471407.1">
    <property type="nucleotide sequence ID" value="NZ_BMWJ01000023.1"/>
</dbReference>
<evidence type="ECO:0000256" key="1">
    <source>
        <dbReference type="SAM" id="MobiDB-lite"/>
    </source>
</evidence>
<sequence>MADPADEGGSREGERSQDPLVEKLRPDPSKPPIAGVTLNGVLGDSDRPGHRRLYFTAELDYFIEFSVDDVLRSSRIPPDKAPFPGSEATQITLRKGADIAYTHTTVARPPDEFDLNVRRRRTRPATNPGETGYSMYTCDTDTREECHTAGWYTCTCTTCQTCGETACDATCHTGLECYPEDNWDTALSCIPTMCTPPCPNG</sequence>
<accession>A0ABS4VHH3</accession>
<name>A0ABS4VHH3_9ACTN</name>
<dbReference type="Proteomes" id="UP001519311">
    <property type="component" value="Unassembled WGS sequence"/>
</dbReference>
<gene>
    <name evidence="2" type="ORF">JOF59_005865</name>
</gene>